<evidence type="ECO:0000313" key="2">
    <source>
        <dbReference type="EMBL" id="KAI1693841.1"/>
    </source>
</evidence>
<reference evidence="2" key="1">
    <citation type="submission" date="2022-01" db="EMBL/GenBank/DDBJ databases">
        <title>Genome Sequence Resource for Two Populations of Ditylenchus destructor, the Migratory Endoparasitic Phytonematode.</title>
        <authorList>
            <person name="Zhang H."/>
            <person name="Lin R."/>
            <person name="Xie B."/>
        </authorList>
    </citation>
    <scope>NUCLEOTIDE SEQUENCE</scope>
    <source>
        <strain evidence="2">BazhouSP</strain>
    </source>
</reference>
<name>A0AAD4MI30_9BILA</name>
<gene>
    <name evidence="2" type="ORF">DdX_20433</name>
</gene>
<dbReference type="EMBL" id="JAKKPZ010000579">
    <property type="protein sequence ID" value="KAI1693841.1"/>
    <property type="molecule type" value="Genomic_DNA"/>
</dbReference>
<comment type="caution">
    <text evidence="2">The sequence shown here is derived from an EMBL/GenBank/DDBJ whole genome shotgun (WGS) entry which is preliminary data.</text>
</comment>
<keyword evidence="3" id="KW-1185">Reference proteome</keyword>
<sequence length="571" mass="64929">MASMQLKCNLTVCRDMDVYLDDSEIESHISAKHLDYFPLKCAWCEEGKEGQKHFSATKEDMKKHTSKYHNGKNAQRVERVAKIESNGQNDHPNIGSENYEVHPAVLPEVKPSVNISIVEEIPSATSTEPRVEVEIGQIAVDPISNPEDDITSNAVILTKLESDENISTVPIGRRCLDLQAALSSFVPIDIEANEDQTNSVTTKTFRKQRISRKKRSHLGDSSSNSVGRPKKRMSLPQQSAEHVPDVSPHPDLCSTANQENAYNSDGEQNDERRTSYHTPIAPASIKVFDKELTSEAYNEWVSRNSYSKQASIDGQVASTQSSQNARKEYKLFASAYYNDLNHREWDNRTIVFSAEVEVNHENWPVFQHFVRLATDPFIYIDCMDLTPQNDVLNLLAGAINSDRLQCKKLIFNLNGNSQKSITWAKNHVRCNRFYIYGEAGLNQDEAFLDFLVTGAHCTTSINVGYHHVSKALVEFVQKFLDLENWDEYQGVQSIEGFHFVKDQDIQVLKKDYSKFIVKEERDEDDGSTEHVFEFTNNAIGKKLQLTITIFDDEDDYWYFGSPTFSLKINNL</sequence>
<organism evidence="2 3">
    <name type="scientific">Ditylenchus destructor</name>
    <dbReference type="NCBI Taxonomy" id="166010"/>
    <lineage>
        <taxon>Eukaryota</taxon>
        <taxon>Metazoa</taxon>
        <taxon>Ecdysozoa</taxon>
        <taxon>Nematoda</taxon>
        <taxon>Chromadorea</taxon>
        <taxon>Rhabditida</taxon>
        <taxon>Tylenchina</taxon>
        <taxon>Tylenchomorpha</taxon>
        <taxon>Sphaerularioidea</taxon>
        <taxon>Anguinidae</taxon>
        <taxon>Anguininae</taxon>
        <taxon>Ditylenchus</taxon>
    </lineage>
</organism>
<feature type="compositionally biased region" description="Polar residues" evidence="1">
    <location>
        <begin position="254"/>
        <end position="266"/>
    </location>
</feature>
<dbReference type="Proteomes" id="UP001201812">
    <property type="component" value="Unassembled WGS sequence"/>
</dbReference>
<feature type="compositionally biased region" description="Basic residues" evidence="1">
    <location>
        <begin position="204"/>
        <end position="216"/>
    </location>
</feature>
<dbReference type="AlphaFoldDB" id="A0AAD4MI30"/>
<feature type="region of interest" description="Disordered" evidence="1">
    <location>
        <begin position="196"/>
        <end position="278"/>
    </location>
</feature>
<proteinExistence type="predicted"/>
<evidence type="ECO:0000256" key="1">
    <source>
        <dbReference type="SAM" id="MobiDB-lite"/>
    </source>
</evidence>
<evidence type="ECO:0000313" key="3">
    <source>
        <dbReference type="Proteomes" id="UP001201812"/>
    </source>
</evidence>
<accession>A0AAD4MI30</accession>
<protein>
    <submittedName>
        <fullName evidence="2">Uncharacterized protein</fullName>
    </submittedName>
</protein>